<dbReference type="GeneTree" id="ENSGT00940000176985"/>
<reference evidence="3" key="2">
    <citation type="submission" date="2025-09" db="UniProtKB">
        <authorList>
            <consortium name="Ensembl"/>
        </authorList>
    </citation>
    <scope>IDENTIFICATION</scope>
</reference>
<proteinExistence type="predicted"/>
<dbReference type="Gene3D" id="1.20.1250.10">
    <property type="match status" value="1"/>
</dbReference>
<dbReference type="Ensembl" id="ENSFHET00000019519.1">
    <property type="protein sequence ID" value="ENSFHEP00000012291.1"/>
    <property type="gene ID" value="ENSFHEG00000013723.1"/>
</dbReference>
<feature type="chain" id="PRO_5018700577" evidence="2">
    <location>
        <begin position="20"/>
        <end position="153"/>
    </location>
</feature>
<dbReference type="InterPro" id="IPR009079">
    <property type="entry name" value="4_helix_cytokine-like_core"/>
</dbReference>
<feature type="signal peptide" evidence="2">
    <location>
        <begin position="1"/>
        <end position="19"/>
    </location>
</feature>
<organism evidence="3 4">
    <name type="scientific">Fundulus heteroclitus</name>
    <name type="common">Killifish</name>
    <name type="synonym">Mummichog</name>
    <dbReference type="NCBI Taxonomy" id="8078"/>
    <lineage>
        <taxon>Eukaryota</taxon>
        <taxon>Metazoa</taxon>
        <taxon>Chordata</taxon>
        <taxon>Craniata</taxon>
        <taxon>Vertebrata</taxon>
        <taxon>Euteleostomi</taxon>
        <taxon>Actinopterygii</taxon>
        <taxon>Neopterygii</taxon>
        <taxon>Teleostei</taxon>
        <taxon>Neoteleostei</taxon>
        <taxon>Acanthomorphata</taxon>
        <taxon>Ovalentaria</taxon>
        <taxon>Atherinomorphae</taxon>
        <taxon>Cyprinodontiformes</taxon>
        <taxon>Fundulidae</taxon>
        <taxon>Fundulus</taxon>
    </lineage>
</organism>
<evidence type="ECO:0000313" key="4">
    <source>
        <dbReference type="Proteomes" id="UP000265000"/>
    </source>
</evidence>
<keyword evidence="2" id="KW-0732">Signal</keyword>
<evidence type="ECO:0000313" key="3">
    <source>
        <dbReference type="Ensembl" id="ENSFHEP00000012291.1"/>
    </source>
</evidence>
<reference evidence="3" key="1">
    <citation type="submission" date="2025-08" db="UniProtKB">
        <authorList>
            <consortium name="Ensembl"/>
        </authorList>
    </citation>
    <scope>IDENTIFICATION</scope>
</reference>
<keyword evidence="4" id="KW-1185">Reference proteome</keyword>
<evidence type="ECO:0000256" key="1">
    <source>
        <dbReference type="SAM" id="Coils"/>
    </source>
</evidence>
<sequence>MLSCSASLGLLVLLGGVLACASPVRDKFVSDDLKKSHELIANKLGLTQLEVNKDPLFDFVIRTLNTSCQGKDDIRLMNATLSVYMRLFSKVLPHHNHDSHHDRTQTAGLLDSVKEPERATVLLDLKKLKKKMEELKNRLTCQNQNTEAALTQL</sequence>
<protein>
    <submittedName>
        <fullName evidence="3">Uncharacterized protein</fullName>
    </submittedName>
</protein>
<keyword evidence="1" id="KW-0175">Coiled coil</keyword>
<feature type="coiled-coil region" evidence="1">
    <location>
        <begin position="118"/>
        <end position="152"/>
    </location>
</feature>
<dbReference type="Proteomes" id="UP000265000">
    <property type="component" value="Unplaced"/>
</dbReference>
<dbReference type="AlphaFoldDB" id="A0A3Q2PGZ2"/>
<accession>A0A3Q2PGZ2</accession>
<evidence type="ECO:0000256" key="2">
    <source>
        <dbReference type="SAM" id="SignalP"/>
    </source>
</evidence>
<name>A0A3Q2PGZ2_FUNHE</name>